<organism evidence="2 3">
    <name type="scientific">Moorena producens PAL-8-15-08-1</name>
    <dbReference type="NCBI Taxonomy" id="1458985"/>
    <lineage>
        <taxon>Bacteria</taxon>
        <taxon>Bacillati</taxon>
        <taxon>Cyanobacteriota</taxon>
        <taxon>Cyanophyceae</taxon>
        <taxon>Coleofasciculales</taxon>
        <taxon>Coleofasciculaceae</taxon>
        <taxon>Moorena</taxon>
    </lineage>
</organism>
<feature type="chain" id="PRO_5009438881" evidence="1">
    <location>
        <begin position="32"/>
        <end position="183"/>
    </location>
</feature>
<proteinExistence type="predicted"/>
<reference evidence="3" key="1">
    <citation type="submission" date="2016-10" db="EMBL/GenBank/DDBJ databases">
        <title>Comparative genomics uncovers the prolific and rare metabolic potential of the cyanobacterial genus Moorea.</title>
        <authorList>
            <person name="Leao T."/>
            <person name="Castelao G."/>
            <person name="Korobeynikov A."/>
            <person name="Monroe E.A."/>
            <person name="Podell S."/>
            <person name="Glukhov E."/>
            <person name="Allen E."/>
            <person name="Gerwick W.H."/>
            <person name="Gerwick L."/>
        </authorList>
    </citation>
    <scope>NUCLEOTIDE SEQUENCE [LARGE SCALE GENOMIC DNA]</scope>
    <source>
        <strain evidence="3">PAL-8-15-08-1</strain>
    </source>
</reference>
<evidence type="ECO:0000313" key="2">
    <source>
        <dbReference type="EMBL" id="AOX01793.1"/>
    </source>
</evidence>
<dbReference type="OrthoDB" id="9936768at2"/>
<sequence length="183" mass="20213">MFKVPSICHLALLTTGAALSLAVIETNPAQAITITYEFSTEEFSGKFSYDDANEIRRESEEPMSGMPVVELKYPVDEIEFFFNNTTYTKADSTREPVWSILAGQGQLSWATEDFRFNPASGPSIFGDLFTRFDVDGEFVDTVGFRRVENEPPASVPEPGTVIGLTLLGLGWLSKKKIASSPRV</sequence>
<dbReference type="RefSeq" id="WP_070394226.1">
    <property type="nucleotide sequence ID" value="NZ_CP017599.1"/>
</dbReference>
<gene>
    <name evidence="2" type="ORF">BJP34_22250</name>
</gene>
<dbReference type="Proteomes" id="UP000177870">
    <property type="component" value="Chromosome"/>
</dbReference>
<feature type="signal peptide" evidence="1">
    <location>
        <begin position="1"/>
        <end position="31"/>
    </location>
</feature>
<evidence type="ECO:0000256" key="1">
    <source>
        <dbReference type="SAM" id="SignalP"/>
    </source>
</evidence>
<accession>A0A1D8TW81</accession>
<keyword evidence="1" id="KW-0732">Signal</keyword>
<dbReference type="KEGG" id="mpro:BJP34_22250"/>
<protein>
    <submittedName>
        <fullName evidence="2">Uncharacterized protein</fullName>
    </submittedName>
</protein>
<evidence type="ECO:0000313" key="3">
    <source>
        <dbReference type="Proteomes" id="UP000177870"/>
    </source>
</evidence>
<dbReference type="InterPro" id="IPR013424">
    <property type="entry name" value="Ice-binding_C"/>
</dbReference>
<dbReference type="EMBL" id="CP017599">
    <property type="protein sequence ID" value="AOX01793.1"/>
    <property type="molecule type" value="Genomic_DNA"/>
</dbReference>
<name>A0A1D8TW81_9CYAN</name>
<dbReference type="NCBIfam" id="TIGR02595">
    <property type="entry name" value="PEP_CTERM"/>
    <property type="match status" value="1"/>
</dbReference>
<dbReference type="AlphaFoldDB" id="A0A1D8TW81"/>